<sequence>MENVRLWKSQQLGGFRRILFHLQSIVRTIRYFSLHSFHPPPLPPLSSPPPSPPSPPPSPPPPPPPPPLLPRPTSSPPPLLPQSVPSVPRYIPLGKDLLEISPLEDGDCIIC</sequence>
<gene>
    <name evidence="2" type="ORF">V1477_004278</name>
</gene>
<dbReference type="EMBL" id="JAYRBN010000035">
    <property type="protein sequence ID" value="KAL2747586.1"/>
    <property type="molecule type" value="Genomic_DNA"/>
</dbReference>
<name>A0ABD2CRH7_VESMC</name>
<organism evidence="2 3">
    <name type="scientific">Vespula maculifrons</name>
    <name type="common">Eastern yellow jacket</name>
    <name type="synonym">Wasp</name>
    <dbReference type="NCBI Taxonomy" id="7453"/>
    <lineage>
        <taxon>Eukaryota</taxon>
        <taxon>Metazoa</taxon>
        <taxon>Ecdysozoa</taxon>
        <taxon>Arthropoda</taxon>
        <taxon>Hexapoda</taxon>
        <taxon>Insecta</taxon>
        <taxon>Pterygota</taxon>
        <taxon>Neoptera</taxon>
        <taxon>Endopterygota</taxon>
        <taxon>Hymenoptera</taxon>
        <taxon>Apocrita</taxon>
        <taxon>Aculeata</taxon>
        <taxon>Vespoidea</taxon>
        <taxon>Vespidae</taxon>
        <taxon>Vespinae</taxon>
        <taxon>Vespula</taxon>
    </lineage>
</organism>
<evidence type="ECO:0000313" key="2">
    <source>
        <dbReference type="EMBL" id="KAL2747586.1"/>
    </source>
</evidence>
<dbReference type="Proteomes" id="UP001607303">
    <property type="component" value="Unassembled WGS sequence"/>
</dbReference>
<protein>
    <submittedName>
        <fullName evidence="2">Uncharacterized protein</fullName>
    </submittedName>
</protein>
<dbReference type="PRINTS" id="PR01217">
    <property type="entry name" value="PRICHEXTENSN"/>
</dbReference>
<proteinExistence type="predicted"/>
<accession>A0ABD2CRH7</accession>
<feature type="compositionally biased region" description="Pro residues" evidence="1">
    <location>
        <begin position="42"/>
        <end position="80"/>
    </location>
</feature>
<reference evidence="2 3" key="1">
    <citation type="journal article" date="2024" name="Ann. Entomol. Soc. Am.">
        <title>Genomic analyses of the southern and eastern yellowjacket wasps (Hymenoptera: Vespidae) reveal evolutionary signatures of social life.</title>
        <authorList>
            <person name="Catto M.A."/>
            <person name="Caine P.B."/>
            <person name="Orr S.E."/>
            <person name="Hunt B.G."/>
            <person name="Goodisman M.A.D."/>
        </authorList>
    </citation>
    <scope>NUCLEOTIDE SEQUENCE [LARGE SCALE GENOMIC DNA]</scope>
    <source>
        <strain evidence="2">232</strain>
        <tissue evidence="2">Head and thorax</tissue>
    </source>
</reference>
<evidence type="ECO:0000256" key="1">
    <source>
        <dbReference type="SAM" id="MobiDB-lite"/>
    </source>
</evidence>
<comment type="caution">
    <text evidence="2">The sequence shown here is derived from an EMBL/GenBank/DDBJ whole genome shotgun (WGS) entry which is preliminary data.</text>
</comment>
<dbReference type="AlphaFoldDB" id="A0ABD2CRH7"/>
<keyword evidence="3" id="KW-1185">Reference proteome</keyword>
<feature type="region of interest" description="Disordered" evidence="1">
    <location>
        <begin position="42"/>
        <end position="85"/>
    </location>
</feature>
<evidence type="ECO:0000313" key="3">
    <source>
        <dbReference type="Proteomes" id="UP001607303"/>
    </source>
</evidence>